<feature type="region of interest" description="Disordered" evidence="1">
    <location>
        <begin position="342"/>
        <end position="393"/>
    </location>
</feature>
<name>A0A6L2JU71_TANCI</name>
<reference evidence="2" key="1">
    <citation type="journal article" date="2019" name="Sci. Rep.">
        <title>Draft genome of Tanacetum cinerariifolium, the natural source of mosquito coil.</title>
        <authorList>
            <person name="Yamashiro T."/>
            <person name="Shiraishi A."/>
            <person name="Satake H."/>
            <person name="Nakayama K."/>
        </authorList>
    </citation>
    <scope>NUCLEOTIDE SEQUENCE</scope>
</reference>
<accession>A0A6L2JU71</accession>
<comment type="caution">
    <text evidence="2">The sequence shown here is derived from an EMBL/GenBank/DDBJ whole genome shotgun (WGS) entry which is preliminary data.</text>
</comment>
<evidence type="ECO:0000256" key="1">
    <source>
        <dbReference type="SAM" id="MobiDB-lite"/>
    </source>
</evidence>
<dbReference type="EMBL" id="BKCJ010009457">
    <property type="protein sequence ID" value="GEU87052.1"/>
    <property type="molecule type" value="Genomic_DNA"/>
</dbReference>
<dbReference type="EMBL" id="BKCJ010001283">
    <property type="protein sequence ID" value="GEU40289.1"/>
    <property type="molecule type" value="Genomic_DNA"/>
</dbReference>
<protein>
    <submittedName>
        <fullName evidence="2">Zf-CCHC domain-containing protein/DUF4219 domain-containing protein/UBN2 domain-containing protein</fullName>
    </submittedName>
</protein>
<gene>
    <name evidence="2" type="ORF">Tci_012267</name>
    <name evidence="3" type="ORF">Tci_059030</name>
</gene>
<feature type="compositionally biased region" description="Basic and acidic residues" evidence="1">
    <location>
        <begin position="342"/>
        <end position="366"/>
    </location>
</feature>
<organism evidence="2">
    <name type="scientific">Tanacetum cinerariifolium</name>
    <name type="common">Dalmatian daisy</name>
    <name type="synonym">Chrysanthemum cinerariifolium</name>
    <dbReference type="NCBI Taxonomy" id="118510"/>
    <lineage>
        <taxon>Eukaryota</taxon>
        <taxon>Viridiplantae</taxon>
        <taxon>Streptophyta</taxon>
        <taxon>Embryophyta</taxon>
        <taxon>Tracheophyta</taxon>
        <taxon>Spermatophyta</taxon>
        <taxon>Magnoliopsida</taxon>
        <taxon>eudicotyledons</taxon>
        <taxon>Gunneridae</taxon>
        <taxon>Pentapetalae</taxon>
        <taxon>asterids</taxon>
        <taxon>campanulids</taxon>
        <taxon>Asterales</taxon>
        <taxon>Asteraceae</taxon>
        <taxon>Asteroideae</taxon>
        <taxon>Anthemideae</taxon>
        <taxon>Anthemidinae</taxon>
        <taxon>Tanacetum</taxon>
    </lineage>
</organism>
<evidence type="ECO:0000313" key="3">
    <source>
        <dbReference type="EMBL" id="GEU87052.1"/>
    </source>
</evidence>
<dbReference type="AlphaFoldDB" id="A0A6L2JU71"/>
<proteinExistence type="predicted"/>
<evidence type="ECO:0000313" key="2">
    <source>
        <dbReference type="EMBL" id="GEU40289.1"/>
    </source>
</evidence>
<sequence>MRKHGYGYLREIEVRRADNVLYTFKEGDFPRLHINDIEDMLILVVQNRLANLLGDDVADFAITLRMFTRSLVIQKRVEDLQLGVKSYQKKINVTKPETTRSGIRKRDPYTPYQDPQGFIYVDTQGKNRLMRSDKLYKFSDGTLTRLRTSLEDITKNIQMEYLPKKRWSSLEKKRSHIMIKANQKLPKEKGMMRSLKNQNGRDLPSDIPLVSVEVLRSILTDSKVTPTKHGRRTKPYSFLNFIANYFNADSPKDGHGEDPIDNAFARFNTIITSLKILDESFFSKNYVRKFLRALNPKWRAKGKKESSDEDCSASDSEDGEYAMAVKEFKKFFKRRGRFVRQPREERKSFERSRNDKDDKSERKSFRCGDPNHLIGECPKSPRSNYQRAFIGGA</sequence>